<evidence type="ECO:0000313" key="2">
    <source>
        <dbReference type="Proteomes" id="UP000823486"/>
    </source>
</evidence>
<comment type="caution">
    <text evidence="1">The sequence shown here is derived from an EMBL/GenBank/DDBJ whole genome shotgun (WGS) entry which is preliminary data.</text>
</comment>
<keyword evidence="2" id="KW-1185">Reference proteome</keyword>
<name>A0ABS2QGW7_9BACI</name>
<dbReference type="RefSeq" id="WP_377336880.1">
    <property type="nucleotide sequence ID" value="NZ_JBHUPH010000014.1"/>
</dbReference>
<dbReference type="EMBL" id="JAFBFI010000006">
    <property type="protein sequence ID" value="MBM7692394.1"/>
    <property type="molecule type" value="Genomic_DNA"/>
</dbReference>
<accession>A0ABS2QGW7</accession>
<gene>
    <name evidence="1" type="ORF">JOC77_001824</name>
</gene>
<protein>
    <submittedName>
        <fullName evidence="1">Uncharacterized protein</fullName>
    </submittedName>
</protein>
<reference evidence="1 2" key="1">
    <citation type="submission" date="2021-01" db="EMBL/GenBank/DDBJ databases">
        <title>Genomic Encyclopedia of Type Strains, Phase IV (KMG-IV): sequencing the most valuable type-strain genomes for metagenomic binning, comparative biology and taxonomic classification.</title>
        <authorList>
            <person name="Goeker M."/>
        </authorList>
    </citation>
    <scope>NUCLEOTIDE SEQUENCE [LARGE SCALE GENOMIC DNA]</scope>
    <source>
        <strain evidence="1 2">DSM 105482</strain>
    </source>
</reference>
<organism evidence="1 2">
    <name type="scientific">Peribacillus deserti</name>
    <dbReference type="NCBI Taxonomy" id="673318"/>
    <lineage>
        <taxon>Bacteria</taxon>
        <taxon>Bacillati</taxon>
        <taxon>Bacillota</taxon>
        <taxon>Bacilli</taxon>
        <taxon>Bacillales</taxon>
        <taxon>Bacillaceae</taxon>
        <taxon>Peribacillus</taxon>
    </lineage>
</organism>
<dbReference type="Proteomes" id="UP000823486">
    <property type="component" value="Unassembled WGS sequence"/>
</dbReference>
<proteinExistence type="predicted"/>
<evidence type="ECO:0000313" key="1">
    <source>
        <dbReference type="EMBL" id="MBM7692394.1"/>
    </source>
</evidence>
<sequence>MSLGEVNDEYLVHGKVIHVKGEKQKFHYNRYLYVYTLVIAADTGKMTALKIFPFRGDEIPSLPIRLEDTVSIFGEWREHQFIISRIEKQK</sequence>